<organism evidence="1 2">
    <name type="scientific">Brucella pseudogrignonensis</name>
    <dbReference type="NCBI Taxonomy" id="419475"/>
    <lineage>
        <taxon>Bacteria</taxon>
        <taxon>Pseudomonadati</taxon>
        <taxon>Pseudomonadota</taxon>
        <taxon>Alphaproteobacteria</taxon>
        <taxon>Hyphomicrobiales</taxon>
        <taxon>Brucellaceae</taxon>
        <taxon>Brucella/Ochrobactrum group</taxon>
        <taxon>Brucella</taxon>
    </lineage>
</organism>
<comment type="caution">
    <text evidence="1">The sequence shown here is derived from an EMBL/GenBank/DDBJ whole genome shotgun (WGS) entry which is preliminary data.</text>
</comment>
<sequence>MLGRLPTSQEDKGDLTRYAKSAFDYGDADIKLSAERAPNMARMLG</sequence>
<gene>
    <name evidence="1" type="ORF">CEV34_4764</name>
</gene>
<protein>
    <submittedName>
        <fullName evidence="1">Uncharacterized protein</fullName>
    </submittedName>
</protein>
<dbReference type="AlphaFoldDB" id="A0A256G4F1"/>
<accession>A0A256G4F1</accession>
<dbReference type="EMBL" id="NNRM01000046">
    <property type="protein sequence ID" value="OYR21963.1"/>
    <property type="molecule type" value="Genomic_DNA"/>
</dbReference>
<evidence type="ECO:0000313" key="2">
    <source>
        <dbReference type="Proteomes" id="UP000216188"/>
    </source>
</evidence>
<dbReference type="Proteomes" id="UP000216188">
    <property type="component" value="Unassembled WGS sequence"/>
</dbReference>
<reference evidence="1 2" key="1">
    <citation type="submission" date="2017-07" db="EMBL/GenBank/DDBJ databases">
        <title>Phylogenetic study on the rhizospheric bacterium Ochrobactrum sp. A44.</title>
        <authorList>
            <person name="Krzyzanowska D.M."/>
            <person name="Ossowicki A."/>
            <person name="Rajewska M."/>
            <person name="Maciag T."/>
            <person name="Kaczynski Z."/>
            <person name="Czerwicka M."/>
            <person name="Jafra S."/>
        </authorList>
    </citation>
    <scope>NUCLEOTIDE SEQUENCE [LARGE SCALE GENOMIC DNA]</scope>
    <source>
        <strain evidence="1 2">CCUG 30717</strain>
    </source>
</reference>
<keyword evidence="2" id="KW-1185">Reference proteome</keyword>
<evidence type="ECO:0000313" key="1">
    <source>
        <dbReference type="EMBL" id="OYR21963.1"/>
    </source>
</evidence>
<name>A0A256G4F1_9HYPH</name>
<proteinExistence type="predicted"/>